<evidence type="ECO:0000256" key="1">
    <source>
        <dbReference type="ARBA" id="ARBA00001947"/>
    </source>
</evidence>
<proteinExistence type="inferred from homology"/>
<gene>
    <name evidence="11" type="ORF">DWW32_05140</name>
</gene>
<keyword evidence="6 9" id="KW-0378">Hydrolase</keyword>
<evidence type="ECO:0000256" key="4">
    <source>
        <dbReference type="ARBA" id="ARBA00022670"/>
    </source>
</evidence>
<dbReference type="InterPro" id="IPR023358">
    <property type="entry name" value="Peptidase_M18_dom2"/>
</dbReference>
<keyword evidence="5 9" id="KW-0479">Metal-binding</keyword>
<dbReference type="RefSeq" id="WP_118325007.1">
    <property type="nucleotide sequence ID" value="NZ_CATXNH010000020.1"/>
</dbReference>
<dbReference type="PANTHER" id="PTHR28570:SF3">
    <property type="entry name" value="ASPARTYL AMINOPEPTIDASE"/>
    <property type="match status" value="1"/>
</dbReference>
<evidence type="ECO:0000256" key="6">
    <source>
        <dbReference type="ARBA" id="ARBA00022801"/>
    </source>
</evidence>
<dbReference type="AlphaFoldDB" id="A0A395W8S1"/>
<organism evidence="11 12">
    <name type="scientific">Holdemanella biformis</name>
    <dbReference type="NCBI Taxonomy" id="1735"/>
    <lineage>
        <taxon>Bacteria</taxon>
        <taxon>Bacillati</taxon>
        <taxon>Bacillota</taxon>
        <taxon>Erysipelotrichia</taxon>
        <taxon>Erysipelotrichales</taxon>
        <taxon>Erysipelotrichaceae</taxon>
        <taxon>Holdemanella</taxon>
    </lineage>
</organism>
<evidence type="ECO:0000313" key="12">
    <source>
        <dbReference type="Proteomes" id="UP000265489"/>
    </source>
</evidence>
<evidence type="ECO:0000256" key="9">
    <source>
        <dbReference type="RuleBase" id="RU004386"/>
    </source>
</evidence>
<dbReference type="SUPFAM" id="SSF53187">
    <property type="entry name" value="Zn-dependent exopeptidases"/>
    <property type="match status" value="1"/>
</dbReference>
<dbReference type="GeneID" id="66579442"/>
<dbReference type="CDD" id="cd05658">
    <property type="entry name" value="M18_DAP"/>
    <property type="match status" value="1"/>
</dbReference>
<dbReference type="Pfam" id="PF02127">
    <property type="entry name" value="Peptidase_M18"/>
    <property type="match status" value="1"/>
</dbReference>
<dbReference type="EC" id="3.4.11.-" evidence="10"/>
<evidence type="ECO:0000256" key="7">
    <source>
        <dbReference type="ARBA" id="ARBA00022833"/>
    </source>
</evidence>
<dbReference type="PANTHER" id="PTHR28570">
    <property type="entry name" value="ASPARTYL AMINOPEPTIDASE"/>
    <property type="match status" value="1"/>
</dbReference>
<dbReference type="SUPFAM" id="SSF101821">
    <property type="entry name" value="Aminopeptidase/glucanase lid domain"/>
    <property type="match status" value="1"/>
</dbReference>
<dbReference type="Proteomes" id="UP000265489">
    <property type="component" value="Unassembled WGS sequence"/>
</dbReference>
<dbReference type="Gene3D" id="2.30.250.10">
    <property type="entry name" value="Aminopeptidase i, Domain 2"/>
    <property type="match status" value="1"/>
</dbReference>
<dbReference type="GO" id="GO:0005737">
    <property type="term" value="C:cytoplasm"/>
    <property type="evidence" value="ECO:0007669"/>
    <property type="project" value="UniProtKB-ARBA"/>
</dbReference>
<evidence type="ECO:0000256" key="8">
    <source>
        <dbReference type="ARBA" id="ARBA00023049"/>
    </source>
</evidence>
<protein>
    <recommendedName>
        <fullName evidence="10">M18 family aminopeptidase</fullName>
        <ecNumber evidence="10">3.4.11.-</ecNumber>
    </recommendedName>
</protein>
<keyword evidence="8 9" id="KW-0482">Metalloprotease</keyword>
<keyword evidence="4 9" id="KW-0645">Protease</keyword>
<dbReference type="NCBIfam" id="NF002759">
    <property type="entry name" value="PRK02813.1"/>
    <property type="match status" value="1"/>
</dbReference>
<keyword evidence="3 9" id="KW-0031">Aminopeptidase</keyword>
<dbReference type="Gene3D" id="3.40.630.10">
    <property type="entry name" value="Zn peptidases"/>
    <property type="match status" value="2"/>
</dbReference>
<dbReference type="GO" id="GO:0004177">
    <property type="term" value="F:aminopeptidase activity"/>
    <property type="evidence" value="ECO:0007669"/>
    <property type="project" value="UniProtKB-KW"/>
</dbReference>
<keyword evidence="7 9" id="KW-0862">Zinc</keyword>
<comment type="caution">
    <text evidence="11">The sequence shown here is derived from an EMBL/GenBank/DDBJ whole genome shotgun (WGS) entry which is preliminary data.</text>
</comment>
<evidence type="ECO:0000256" key="3">
    <source>
        <dbReference type="ARBA" id="ARBA00022438"/>
    </source>
</evidence>
<reference evidence="11 12" key="1">
    <citation type="submission" date="2018-08" db="EMBL/GenBank/DDBJ databases">
        <title>A genome reference for cultivated species of the human gut microbiota.</title>
        <authorList>
            <person name="Zou Y."/>
            <person name="Xue W."/>
            <person name="Luo G."/>
        </authorList>
    </citation>
    <scope>NUCLEOTIDE SEQUENCE [LARGE SCALE GENOMIC DNA]</scope>
    <source>
        <strain evidence="11 12">AF15-20</strain>
    </source>
</reference>
<evidence type="ECO:0000256" key="5">
    <source>
        <dbReference type="ARBA" id="ARBA00022723"/>
    </source>
</evidence>
<dbReference type="EMBL" id="QRYQ01000007">
    <property type="protein sequence ID" value="RGU92185.1"/>
    <property type="molecule type" value="Genomic_DNA"/>
</dbReference>
<evidence type="ECO:0000256" key="10">
    <source>
        <dbReference type="RuleBase" id="RU004387"/>
    </source>
</evidence>
<comment type="cofactor">
    <cofactor evidence="1 10">
        <name>Zn(2+)</name>
        <dbReference type="ChEBI" id="CHEBI:29105"/>
    </cofactor>
</comment>
<dbReference type="GO" id="GO:0008270">
    <property type="term" value="F:zinc ion binding"/>
    <property type="evidence" value="ECO:0007669"/>
    <property type="project" value="InterPro"/>
</dbReference>
<sequence length="440" mass="49261">MNTVEISNELIQFIESSPSMFHSIKTIRTYLEEDGFTYLPESCAWDVKAGGKYYTIRNHSSLIAFKVGKDLESYHFQMCASHSDSPTYKVKSVPELEGPKEYLRLDVEAYGGMIDNTWFDRPLSVAGRVLVRNGSKIESKLLYIDKDILMIPNVAIHFNREVNNGYKYNRQIDLCPMFSCGALKKGAFDKMVADELNVKAEDILGKDLFLVNRQKGLVWGLENEFVSSPKLDDLQCAFVSLKAFMEAENEKSVNVYCCFDNEEVGSNTKQGAMSTFLKDVLHRINNGLHKTEEEYYQAIAKTFLVSCDNAHALHPNHPEKTDAVNYVTMNGGIVIKESANQKYTTDAFSRALFTGVCQNVNVPVQSFANRSDSVGGSTLGNLSNTQVSIHAVDFGLAQLAMHSCFETAGVKDTEYAIIALKEFYETNVQIDEAESVCLEK</sequence>
<comment type="similarity">
    <text evidence="2 9">Belongs to the peptidase M18 family.</text>
</comment>
<evidence type="ECO:0000313" key="11">
    <source>
        <dbReference type="EMBL" id="RGU92185.1"/>
    </source>
</evidence>
<dbReference type="PRINTS" id="PR00932">
    <property type="entry name" value="AMINO1PTASE"/>
</dbReference>
<dbReference type="GO" id="GO:0006508">
    <property type="term" value="P:proteolysis"/>
    <property type="evidence" value="ECO:0007669"/>
    <property type="project" value="UniProtKB-KW"/>
</dbReference>
<dbReference type="InterPro" id="IPR001948">
    <property type="entry name" value="Peptidase_M18"/>
</dbReference>
<evidence type="ECO:0000256" key="2">
    <source>
        <dbReference type="ARBA" id="ARBA00008290"/>
    </source>
</evidence>
<name>A0A395W8S1_9FIRM</name>
<dbReference type="GO" id="GO:0008237">
    <property type="term" value="F:metallopeptidase activity"/>
    <property type="evidence" value="ECO:0007669"/>
    <property type="project" value="UniProtKB-KW"/>
</dbReference>
<accession>A0A395W8S1</accession>